<keyword evidence="5" id="KW-0012">Acyltransferase</keyword>
<feature type="domain" description="Acyltransferase 3" evidence="4">
    <location>
        <begin position="10"/>
        <end position="329"/>
    </location>
</feature>
<keyword evidence="6" id="KW-1185">Reference proteome</keyword>
<accession>A0ABC9VGQ2</accession>
<dbReference type="InterPro" id="IPR050879">
    <property type="entry name" value="Acyltransferase_3"/>
</dbReference>
<dbReference type="RefSeq" id="WP_052351464.1">
    <property type="nucleotide sequence ID" value="NZ_CM002692.1"/>
</dbReference>
<dbReference type="InterPro" id="IPR002656">
    <property type="entry name" value="Acyl_transf_3_dom"/>
</dbReference>
<comment type="caution">
    <text evidence="5">The sequence shown here is derived from an EMBL/GenBank/DDBJ whole genome shotgun (WGS) entry which is preliminary data.</text>
</comment>
<feature type="transmembrane region" description="Helical" evidence="3">
    <location>
        <begin position="56"/>
        <end position="77"/>
    </location>
</feature>
<evidence type="ECO:0000256" key="1">
    <source>
        <dbReference type="ARBA" id="ARBA00004370"/>
    </source>
</evidence>
<proteinExistence type="inferred from homology"/>
<comment type="subcellular location">
    <subcellularLocation>
        <location evidence="1">Membrane</location>
    </subcellularLocation>
</comment>
<evidence type="ECO:0000313" key="5">
    <source>
        <dbReference type="EMBL" id="EZP77633.1"/>
    </source>
</evidence>
<feature type="transmembrane region" description="Helical" evidence="3">
    <location>
        <begin position="137"/>
        <end position="157"/>
    </location>
</feature>
<feature type="transmembrane region" description="Helical" evidence="3">
    <location>
        <begin position="194"/>
        <end position="212"/>
    </location>
</feature>
<dbReference type="Proteomes" id="UP000023566">
    <property type="component" value="Chromosome"/>
</dbReference>
<feature type="transmembrane region" description="Helical" evidence="3">
    <location>
        <begin position="98"/>
        <end position="117"/>
    </location>
</feature>
<keyword evidence="5" id="KW-0808">Transferase</keyword>
<dbReference type="AlphaFoldDB" id="A0ABC9VGQ2"/>
<keyword evidence="3" id="KW-1133">Transmembrane helix</keyword>
<comment type="similarity">
    <text evidence="2">Belongs to the acyltransferase 3 family.</text>
</comment>
<dbReference type="GO" id="GO:0016746">
    <property type="term" value="F:acyltransferase activity"/>
    <property type="evidence" value="ECO:0007669"/>
    <property type="project" value="UniProtKB-KW"/>
</dbReference>
<evidence type="ECO:0000256" key="3">
    <source>
        <dbReference type="SAM" id="Phobius"/>
    </source>
</evidence>
<dbReference type="PANTHER" id="PTHR23028">
    <property type="entry name" value="ACETYLTRANSFERASE"/>
    <property type="match status" value="1"/>
</dbReference>
<feature type="transmembrane region" description="Helical" evidence="3">
    <location>
        <begin position="9"/>
        <end position="32"/>
    </location>
</feature>
<feature type="transmembrane region" description="Helical" evidence="3">
    <location>
        <begin position="283"/>
        <end position="303"/>
    </location>
</feature>
<dbReference type="Pfam" id="PF01757">
    <property type="entry name" value="Acyl_transf_3"/>
    <property type="match status" value="1"/>
</dbReference>
<keyword evidence="3" id="KW-0812">Transmembrane</keyword>
<evidence type="ECO:0000313" key="6">
    <source>
        <dbReference type="Proteomes" id="UP000023566"/>
    </source>
</evidence>
<dbReference type="EMBL" id="AOTZ01000004">
    <property type="protein sequence ID" value="EZP77633.1"/>
    <property type="molecule type" value="Genomic_DNA"/>
</dbReference>
<gene>
    <name evidence="5" type="ORF">H839_08369</name>
</gene>
<name>A0ABC9VGQ2_9BACL</name>
<feature type="transmembrane region" description="Helical" evidence="3">
    <location>
        <begin position="315"/>
        <end position="337"/>
    </location>
</feature>
<reference evidence="5 6" key="1">
    <citation type="journal article" date="2014" name="Appl. Microbiol. Biotechnol.">
        <title>Transformable facultative thermophile Geobacillus stearothermophilus NUB3621 as a host strain for metabolic engineering.</title>
        <authorList>
            <person name="Blanchard K."/>
            <person name="Robic S."/>
            <person name="Matsumura I."/>
        </authorList>
    </citation>
    <scope>NUCLEOTIDE SEQUENCE [LARGE SCALE GENOMIC DNA]</scope>
    <source>
        <strain evidence="5 6">NUB3621</strain>
    </source>
</reference>
<feature type="transmembrane region" description="Helical" evidence="3">
    <location>
        <begin position="169"/>
        <end position="188"/>
    </location>
</feature>
<protein>
    <submittedName>
        <fullName evidence="5">Acyltransferase</fullName>
    </submittedName>
</protein>
<organism evidence="5 6">
    <name type="scientific">Parageobacillus genomosp. 1</name>
    <dbReference type="NCBI Taxonomy" id="1295642"/>
    <lineage>
        <taxon>Bacteria</taxon>
        <taxon>Bacillati</taxon>
        <taxon>Bacillota</taxon>
        <taxon>Bacilli</taxon>
        <taxon>Bacillales</taxon>
        <taxon>Anoxybacillaceae</taxon>
        <taxon>Parageobacillus</taxon>
    </lineage>
</organism>
<evidence type="ECO:0000256" key="2">
    <source>
        <dbReference type="ARBA" id="ARBA00007400"/>
    </source>
</evidence>
<feature type="transmembrane region" description="Helical" evidence="3">
    <location>
        <begin position="253"/>
        <end position="271"/>
    </location>
</feature>
<sequence>MQKNSNDRLLWLDSLRGIAALMVAIFHFWMYARLQVKDENSVDKFFEFFTYDYFDIGKIGVVLFFAISGFIIPYSLFRYKDNHMVRFIMSRFFRLYPVYWVSILLVLLLINDHPNMFNVIANITMFQKFIGQPDLLGVYWTLQIELIFYFICAALFITKLLQKHTTIYFSAYFFICVAFVLSVARYITEIKLPVAVPLALSIMFFGILWMRLHFKQEGIKKKQVYTVLFVILGMIVPISLLAYNKDYGYEESWYRYTLSYYTAIGMFVLFTTKVKLVNPVFIFLGKISYSLYLMHLIVSALIFEHSLFGHAIKNIYLLMAISLIISLITSTITYYLVEKPFIKLGKNLVKKITTTSKDNLSKAV</sequence>
<feature type="transmembrane region" description="Helical" evidence="3">
    <location>
        <begin position="224"/>
        <end position="241"/>
    </location>
</feature>
<evidence type="ECO:0000259" key="4">
    <source>
        <dbReference type="Pfam" id="PF01757"/>
    </source>
</evidence>
<dbReference type="PANTHER" id="PTHR23028:SF53">
    <property type="entry name" value="ACYL_TRANSF_3 DOMAIN-CONTAINING PROTEIN"/>
    <property type="match status" value="1"/>
</dbReference>
<keyword evidence="3" id="KW-0472">Membrane</keyword>